<dbReference type="PANTHER" id="PTHR42776">
    <property type="entry name" value="SERINE PEPTIDASE S9 FAMILY MEMBER"/>
    <property type="match status" value="1"/>
</dbReference>
<dbReference type="Proteomes" id="UP000271227">
    <property type="component" value="Unassembled WGS sequence"/>
</dbReference>
<evidence type="ECO:0000256" key="2">
    <source>
        <dbReference type="SAM" id="SignalP"/>
    </source>
</evidence>
<protein>
    <submittedName>
        <fullName evidence="4">Dipeptidyl aminopeptidase/acylaminoacyl peptidase</fullName>
    </submittedName>
</protein>
<keyword evidence="1" id="KW-0378">Hydrolase</keyword>
<dbReference type="PANTHER" id="PTHR42776:SF27">
    <property type="entry name" value="DIPEPTIDYL PEPTIDASE FAMILY MEMBER 6"/>
    <property type="match status" value="1"/>
</dbReference>
<dbReference type="GO" id="GO:0004177">
    <property type="term" value="F:aminopeptidase activity"/>
    <property type="evidence" value="ECO:0007669"/>
    <property type="project" value="UniProtKB-KW"/>
</dbReference>
<gene>
    <name evidence="4" type="ORF">BXY39_2672</name>
</gene>
<dbReference type="InterPro" id="IPR001375">
    <property type="entry name" value="Peptidase_S9_cat"/>
</dbReference>
<proteinExistence type="predicted"/>
<dbReference type="GO" id="GO:0004252">
    <property type="term" value="F:serine-type endopeptidase activity"/>
    <property type="evidence" value="ECO:0007669"/>
    <property type="project" value="TreeGrafter"/>
</dbReference>
<dbReference type="Gene3D" id="2.120.10.30">
    <property type="entry name" value="TolB, C-terminal domain"/>
    <property type="match status" value="2"/>
</dbReference>
<dbReference type="EMBL" id="REFR01000013">
    <property type="protein sequence ID" value="RMB04411.1"/>
    <property type="molecule type" value="Genomic_DNA"/>
</dbReference>
<keyword evidence="4" id="KW-0645">Protease</keyword>
<dbReference type="OrthoDB" id="9812921at2"/>
<dbReference type="GO" id="GO:0006508">
    <property type="term" value="P:proteolysis"/>
    <property type="evidence" value="ECO:0007669"/>
    <property type="project" value="InterPro"/>
</dbReference>
<evidence type="ECO:0000313" key="4">
    <source>
        <dbReference type="EMBL" id="RMB04411.1"/>
    </source>
</evidence>
<name>A0A3M0C3H8_9PROT</name>
<dbReference type="SUPFAM" id="SSF82171">
    <property type="entry name" value="DPP6 N-terminal domain-like"/>
    <property type="match status" value="1"/>
</dbReference>
<dbReference type="Pfam" id="PF00326">
    <property type="entry name" value="Peptidase_S9"/>
    <property type="match status" value="1"/>
</dbReference>
<dbReference type="InterPro" id="IPR011042">
    <property type="entry name" value="6-blade_b-propeller_TolB-like"/>
</dbReference>
<keyword evidence="5" id="KW-1185">Reference proteome</keyword>
<dbReference type="SUPFAM" id="SSF53474">
    <property type="entry name" value="alpha/beta-Hydrolases"/>
    <property type="match status" value="1"/>
</dbReference>
<keyword evidence="4" id="KW-0031">Aminopeptidase</keyword>
<organism evidence="4 5">
    <name type="scientific">Eilatimonas milleporae</name>
    <dbReference type="NCBI Taxonomy" id="911205"/>
    <lineage>
        <taxon>Bacteria</taxon>
        <taxon>Pseudomonadati</taxon>
        <taxon>Pseudomonadota</taxon>
        <taxon>Alphaproteobacteria</taxon>
        <taxon>Kordiimonadales</taxon>
        <taxon>Kordiimonadaceae</taxon>
        <taxon>Eilatimonas</taxon>
    </lineage>
</organism>
<feature type="chain" id="PRO_5018153364" evidence="2">
    <location>
        <begin position="26"/>
        <end position="696"/>
    </location>
</feature>
<dbReference type="InParanoid" id="A0A3M0C3H8"/>
<comment type="caution">
    <text evidence="4">The sequence shown here is derived from an EMBL/GenBank/DDBJ whole genome shotgun (WGS) entry which is preliminary data.</text>
</comment>
<dbReference type="RefSeq" id="WP_121939359.1">
    <property type="nucleotide sequence ID" value="NZ_REFR01000013.1"/>
</dbReference>
<dbReference type="AlphaFoldDB" id="A0A3M0C3H8"/>
<reference evidence="4 5" key="1">
    <citation type="submission" date="2018-10" db="EMBL/GenBank/DDBJ databases">
        <title>Genomic Encyclopedia of Archaeal and Bacterial Type Strains, Phase II (KMG-II): from individual species to whole genera.</title>
        <authorList>
            <person name="Goeker M."/>
        </authorList>
    </citation>
    <scope>NUCLEOTIDE SEQUENCE [LARGE SCALE GENOMIC DNA]</scope>
    <source>
        <strain evidence="4 5">DSM 25217</strain>
    </source>
</reference>
<dbReference type="Gene3D" id="3.40.50.1820">
    <property type="entry name" value="alpha/beta hydrolase"/>
    <property type="match status" value="1"/>
</dbReference>
<feature type="domain" description="Peptidase S9 prolyl oligopeptidase catalytic" evidence="3">
    <location>
        <begin position="485"/>
        <end position="679"/>
    </location>
</feature>
<accession>A0A3M0C3H8</accession>
<dbReference type="InterPro" id="IPR029058">
    <property type="entry name" value="AB_hydrolase_fold"/>
</dbReference>
<sequence length="696" mass="75839">MLKRVLPAVVRFLVVAGFCTGAAMASGTRMADEPAEGPADEKAGADSFVVSPRLDAVMARRSVRDVVIAPDGSRIAFTVFENAFDDDTDRTQLWVVAASGTPPRQLTFADKPVGEVAWTADSRSLAFMRDGRLHLIDPAGGEARQATDTLKDAGNLQFSADGAYLYYLSETGDDTQAGKKSEARKERYGDYTVVRSDGGYRHLWRIALDDTGLPEGEPEQLTDGRAFSIVDYTLSPDGGRIAFSTWPSPRLVDLLKGRLYLMPAAGGEPALLDDSPGYKSAPVWRADMGAVAYTNGEGFAEYSDIVIRPLDGAPARVIDMTVHDPALLWFEGDVLRYSASERTDRALFERDVRRDRTRRISRDGDYVFLPSVSRDGSAFAARLASRTGLEEVALLAAKGRKRRILSDFSAQLDGIDLPAQELIRWTGDDGLEIEAVLTRPAGFEEGRAYPLYVLTHGGPVGTDRPLAAASPRSIYAPEVLAAEGGGALVLQVNYRGSAGYGQAFQTSNRRNLGLGPARDIIAGVTKLIADGLVDENRIACLGWSQGGHISAMLSTYSTLCTAAIMGAGISDWRTYYYNTDITQFTTQYFRATPLEDDAVYAKTSPVTYIDRAETPVLIQHGENDRRVPIANAYQFRQLLRDKGVPADMVVYAGMGHGPRKPKTRRAIAEHALLWMRHHLFGAEAPDFVAPVPPVEE</sequence>
<keyword evidence="2" id="KW-0732">Signal</keyword>
<evidence type="ECO:0000256" key="1">
    <source>
        <dbReference type="ARBA" id="ARBA00022801"/>
    </source>
</evidence>
<evidence type="ECO:0000259" key="3">
    <source>
        <dbReference type="Pfam" id="PF00326"/>
    </source>
</evidence>
<evidence type="ECO:0000313" key="5">
    <source>
        <dbReference type="Proteomes" id="UP000271227"/>
    </source>
</evidence>
<feature type="signal peptide" evidence="2">
    <location>
        <begin position="1"/>
        <end position="25"/>
    </location>
</feature>